<evidence type="ECO:0000313" key="2">
    <source>
        <dbReference type="EMBL" id="KYN00522.1"/>
    </source>
</evidence>
<protein>
    <submittedName>
        <fullName evidence="2">Uncharacterized protein</fullName>
    </submittedName>
</protein>
<organism evidence="2 3">
    <name type="scientific">Cyphomyrmex costatus</name>
    <dbReference type="NCBI Taxonomy" id="456900"/>
    <lineage>
        <taxon>Eukaryota</taxon>
        <taxon>Metazoa</taxon>
        <taxon>Ecdysozoa</taxon>
        <taxon>Arthropoda</taxon>
        <taxon>Hexapoda</taxon>
        <taxon>Insecta</taxon>
        <taxon>Pterygota</taxon>
        <taxon>Neoptera</taxon>
        <taxon>Endopterygota</taxon>
        <taxon>Hymenoptera</taxon>
        <taxon>Apocrita</taxon>
        <taxon>Aculeata</taxon>
        <taxon>Formicoidea</taxon>
        <taxon>Formicidae</taxon>
        <taxon>Myrmicinae</taxon>
        <taxon>Cyphomyrmex</taxon>
    </lineage>
</organism>
<reference evidence="2 3" key="1">
    <citation type="submission" date="2016-03" db="EMBL/GenBank/DDBJ databases">
        <title>Cyphomyrmex costatus WGS genome.</title>
        <authorList>
            <person name="Nygaard S."/>
            <person name="Hu H."/>
            <person name="Boomsma J."/>
            <person name="Zhang G."/>
        </authorList>
    </citation>
    <scope>NUCLEOTIDE SEQUENCE [LARGE SCALE GENOMIC DNA]</scope>
    <source>
        <strain evidence="2">MS0001</strain>
        <tissue evidence="2">Whole body</tissue>
    </source>
</reference>
<keyword evidence="3" id="KW-1185">Reference proteome</keyword>
<evidence type="ECO:0000313" key="3">
    <source>
        <dbReference type="Proteomes" id="UP000078542"/>
    </source>
</evidence>
<accession>A0A151IGJ0</accession>
<sequence length="172" mass="20905">MRKLERRIEKLEWEREKKERGRRRNNIRKREEEERLVKINESRYNSYYKNIKTEGLPKYLKGKRRMKDRSIIARFRCGNELRGGQYWREDEERRCRICYRSEENVIHMLKECTETKSEKQMVEFLGEEGKGIETMKKIDKARKEAEKRERRNGSEEADMLDTGSRSCSGIDS</sequence>
<dbReference type="Proteomes" id="UP000078542">
    <property type="component" value="Unassembled WGS sequence"/>
</dbReference>
<evidence type="ECO:0000256" key="1">
    <source>
        <dbReference type="SAM" id="MobiDB-lite"/>
    </source>
</evidence>
<dbReference type="STRING" id="456900.A0A151IGJ0"/>
<dbReference type="AlphaFoldDB" id="A0A151IGJ0"/>
<proteinExistence type="predicted"/>
<feature type="compositionally biased region" description="Polar residues" evidence="1">
    <location>
        <begin position="163"/>
        <end position="172"/>
    </location>
</feature>
<feature type="region of interest" description="Disordered" evidence="1">
    <location>
        <begin position="135"/>
        <end position="172"/>
    </location>
</feature>
<name>A0A151IGJ0_9HYME</name>
<gene>
    <name evidence="2" type="ORF">ALC62_08707</name>
</gene>
<feature type="compositionally biased region" description="Basic and acidic residues" evidence="1">
    <location>
        <begin position="135"/>
        <end position="154"/>
    </location>
</feature>
<dbReference type="EMBL" id="KQ977713">
    <property type="protein sequence ID" value="KYN00522.1"/>
    <property type="molecule type" value="Genomic_DNA"/>
</dbReference>